<evidence type="ECO:0000256" key="8">
    <source>
        <dbReference type="SAM" id="MobiDB-lite"/>
    </source>
</evidence>
<keyword evidence="5 9" id="KW-0812">Transmembrane</keyword>
<dbReference type="InterPro" id="IPR050297">
    <property type="entry name" value="LipidA_mod_glycosyltrf_83"/>
</dbReference>
<proteinExistence type="predicted"/>
<dbReference type="GO" id="GO:0016763">
    <property type="term" value="F:pentosyltransferase activity"/>
    <property type="evidence" value="ECO:0007669"/>
    <property type="project" value="TreeGrafter"/>
</dbReference>
<feature type="transmembrane region" description="Helical" evidence="9">
    <location>
        <begin position="220"/>
        <end position="236"/>
    </location>
</feature>
<evidence type="ECO:0000313" key="11">
    <source>
        <dbReference type="Proteomes" id="UP000015527"/>
    </source>
</evidence>
<evidence type="ECO:0000256" key="4">
    <source>
        <dbReference type="ARBA" id="ARBA00022679"/>
    </source>
</evidence>
<name>T0HZK2_9SPHN</name>
<evidence type="ECO:0000256" key="5">
    <source>
        <dbReference type="ARBA" id="ARBA00022692"/>
    </source>
</evidence>
<feature type="transmembrane region" description="Helical" evidence="9">
    <location>
        <begin position="131"/>
        <end position="162"/>
    </location>
</feature>
<keyword evidence="3" id="KW-0328">Glycosyltransferase</keyword>
<feature type="compositionally biased region" description="Gly residues" evidence="8">
    <location>
        <begin position="12"/>
        <end position="22"/>
    </location>
</feature>
<protein>
    <recommendedName>
        <fullName evidence="12">Glycosyltransferase RgtA/B/C/D-like domain-containing protein</fullName>
    </recommendedName>
</protein>
<dbReference type="AlphaFoldDB" id="T0HZK2"/>
<comment type="subcellular location">
    <subcellularLocation>
        <location evidence="1">Cell membrane</location>
        <topology evidence="1">Multi-pass membrane protein</topology>
    </subcellularLocation>
</comment>
<feature type="transmembrane region" description="Helical" evidence="9">
    <location>
        <begin position="169"/>
        <end position="188"/>
    </location>
</feature>
<evidence type="ECO:0000256" key="1">
    <source>
        <dbReference type="ARBA" id="ARBA00004651"/>
    </source>
</evidence>
<feature type="transmembrane region" description="Helical" evidence="9">
    <location>
        <begin position="266"/>
        <end position="289"/>
    </location>
</feature>
<comment type="caution">
    <text evidence="10">The sequence shown here is derived from an EMBL/GenBank/DDBJ whole genome shotgun (WGS) entry which is preliminary data.</text>
</comment>
<dbReference type="Proteomes" id="UP000015527">
    <property type="component" value="Unassembled WGS sequence"/>
</dbReference>
<dbReference type="PANTHER" id="PTHR33908:SF11">
    <property type="entry name" value="MEMBRANE PROTEIN"/>
    <property type="match status" value="1"/>
</dbReference>
<dbReference type="GO" id="GO:0009103">
    <property type="term" value="P:lipopolysaccharide biosynthetic process"/>
    <property type="evidence" value="ECO:0007669"/>
    <property type="project" value="UniProtKB-ARBA"/>
</dbReference>
<keyword evidence="11" id="KW-1185">Reference proteome</keyword>
<sequence length="583" mass="62611">MMDSDRAQRPGQGQGQARGQGQGWAQSRDLFPSSVPEGPAEPFGLAAPLSEGLSDGPGGPMRQTTPSPVRVAAFGVLAVMFLGIAGRVLAFPIGRDENLFITVSRLWGTGDIYRDFGYNHLPYLPYMLGGLYWLIGTGHVLLLGRLLIVTAWAVAVAALWLIARRQRTGFPAFFAAAVLLMGNVLLIGPPGMLATNNFLPLPFAFLAIHFLLCGLDRERPSWMCCFVAGVLVSVAIGLKANYIFIAPFLAVTTVLAPLARPLRHRLVCGTVPLALGGLTGGIPALIAIASDPDAFFAHTIRYFTQLQPIYWDHSAEPKIVGVAQKILLAEDIWTSNATLLALAGAVVLVVLPLARRGWRDGLLAVWSWPVVLAAALALMGVAISFVPSPSFPQYFVPPIPFLILLVLLLRARTLSENRRAADAVLLSLACVALLCAASRVGPGLVSLARPASWEGMKLHREMRQLARSAGASSRDSVATLSPVLALEGGFSVPGEFAAGQFVYRVADYMPPQERTYWTTTSPSQLVAWLDGHRPSAILVSGEEPLEQPFADYARSHGYLEFPARGDGTGPVLYRSPLAPDPDE</sequence>
<keyword evidence="7 9" id="KW-0472">Membrane</keyword>
<keyword evidence="4" id="KW-0808">Transferase</keyword>
<evidence type="ECO:0008006" key="12">
    <source>
        <dbReference type="Google" id="ProtNLM"/>
    </source>
</evidence>
<reference evidence="10 11" key="1">
    <citation type="journal article" date="2013" name="Genome Announc.">
        <title>Genome Sequence of Novosphingobium lindaniclasticum LE124T, Isolated from a Hexachlorocyclohexane Dumpsite.</title>
        <authorList>
            <person name="Saxena A."/>
            <person name="Nayyar N."/>
            <person name="Sangwan N."/>
            <person name="Kumari R."/>
            <person name="Khurana J.P."/>
            <person name="Lal R."/>
        </authorList>
    </citation>
    <scope>NUCLEOTIDE SEQUENCE [LARGE SCALE GENOMIC DNA]</scope>
    <source>
        <strain evidence="10 11">LE124</strain>
    </source>
</reference>
<feature type="transmembrane region" description="Helical" evidence="9">
    <location>
        <begin position="332"/>
        <end position="351"/>
    </location>
</feature>
<feature type="transmembrane region" description="Helical" evidence="9">
    <location>
        <begin position="242"/>
        <end position="259"/>
    </location>
</feature>
<feature type="transmembrane region" description="Helical" evidence="9">
    <location>
        <begin position="71"/>
        <end position="90"/>
    </location>
</feature>
<evidence type="ECO:0000313" key="10">
    <source>
        <dbReference type="EMBL" id="EQB18527.1"/>
    </source>
</evidence>
<feature type="transmembrane region" description="Helical" evidence="9">
    <location>
        <begin position="194"/>
        <end position="213"/>
    </location>
</feature>
<keyword evidence="2" id="KW-1003">Cell membrane</keyword>
<evidence type="ECO:0000256" key="3">
    <source>
        <dbReference type="ARBA" id="ARBA00022676"/>
    </source>
</evidence>
<feature type="region of interest" description="Disordered" evidence="8">
    <location>
        <begin position="1"/>
        <end position="41"/>
    </location>
</feature>
<dbReference type="PANTHER" id="PTHR33908">
    <property type="entry name" value="MANNOSYLTRANSFERASE YKCB-RELATED"/>
    <property type="match status" value="1"/>
</dbReference>
<dbReference type="RefSeq" id="WP_021232816.1">
    <property type="nucleotide sequence ID" value="NZ_ATHL01000038.1"/>
</dbReference>
<dbReference type="PATRIC" id="fig|1096930.3.peg.839"/>
<feature type="transmembrane region" description="Helical" evidence="9">
    <location>
        <begin position="391"/>
        <end position="411"/>
    </location>
</feature>
<organism evidence="10 11">
    <name type="scientific">Novosphingobium lindaniclasticum LE124</name>
    <dbReference type="NCBI Taxonomy" id="1096930"/>
    <lineage>
        <taxon>Bacteria</taxon>
        <taxon>Pseudomonadati</taxon>
        <taxon>Pseudomonadota</taxon>
        <taxon>Alphaproteobacteria</taxon>
        <taxon>Sphingomonadales</taxon>
        <taxon>Sphingomonadaceae</taxon>
        <taxon>Novosphingobium</taxon>
    </lineage>
</organism>
<evidence type="ECO:0000256" key="6">
    <source>
        <dbReference type="ARBA" id="ARBA00022989"/>
    </source>
</evidence>
<dbReference type="eggNOG" id="COG1807">
    <property type="taxonomic scope" value="Bacteria"/>
</dbReference>
<gene>
    <name evidence="10" type="ORF">L284_04265</name>
</gene>
<feature type="transmembrane region" description="Helical" evidence="9">
    <location>
        <begin position="423"/>
        <end position="441"/>
    </location>
</feature>
<evidence type="ECO:0000256" key="7">
    <source>
        <dbReference type="ARBA" id="ARBA00023136"/>
    </source>
</evidence>
<accession>T0HZK2</accession>
<evidence type="ECO:0000256" key="9">
    <source>
        <dbReference type="SAM" id="Phobius"/>
    </source>
</evidence>
<feature type="transmembrane region" description="Helical" evidence="9">
    <location>
        <begin position="363"/>
        <end position="385"/>
    </location>
</feature>
<dbReference type="OrthoDB" id="7463529at2"/>
<evidence type="ECO:0000256" key="2">
    <source>
        <dbReference type="ARBA" id="ARBA00022475"/>
    </source>
</evidence>
<dbReference type="GO" id="GO:0005886">
    <property type="term" value="C:plasma membrane"/>
    <property type="evidence" value="ECO:0007669"/>
    <property type="project" value="UniProtKB-SubCell"/>
</dbReference>
<dbReference type="EMBL" id="ATHL01000038">
    <property type="protein sequence ID" value="EQB18527.1"/>
    <property type="molecule type" value="Genomic_DNA"/>
</dbReference>
<keyword evidence="6 9" id="KW-1133">Transmembrane helix</keyword>